<keyword evidence="2 4" id="KW-0560">Oxidoreductase</keyword>
<evidence type="ECO:0000256" key="3">
    <source>
        <dbReference type="ARBA" id="ARBA00023027"/>
    </source>
</evidence>
<dbReference type="Pfam" id="PF02826">
    <property type="entry name" value="2-Hacid_dh_C"/>
    <property type="match status" value="1"/>
</dbReference>
<dbReference type="Gene3D" id="3.40.50.720">
    <property type="entry name" value="NAD(P)-binding Rossmann-like Domain"/>
    <property type="match status" value="2"/>
</dbReference>
<dbReference type="AlphaFoldDB" id="A0A9Q5VB53"/>
<dbReference type="RefSeq" id="WP_016210038.1">
    <property type="nucleotide sequence ID" value="NZ_CP012413.1"/>
</dbReference>
<dbReference type="PANTHER" id="PTHR43761">
    <property type="entry name" value="D-ISOMER SPECIFIC 2-HYDROXYACID DEHYDROGENASE FAMILY PROTEIN (AFU_ORTHOLOGUE AFUA_1G13630)"/>
    <property type="match status" value="1"/>
</dbReference>
<dbReference type="GO" id="GO:0051287">
    <property type="term" value="F:NAD binding"/>
    <property type="evidence" value="ECO:0007669"/>
    <property type="project" value="InterPro"/>
</dbReference>
<dbReference type="GO" id="GO:0016616">
    <property type="term" value="F:oxidoreductase activity, acting on the CH-OH group of donors, NAD or NADP as acceptor"/>
    <property type="evidence" value="ECO:0007669"/>
    <property type="project" value="InterPro"/>
</dbReference>
<dbReference type="GeneID" id="66742274"/>
<organism evidence="5 6">
    <name type="scientific">Piscirickettsia salmonis</name>
    <dbReference type="NCBI Taxonomy" id="1238"/>
    <lineage>
        <taxon>Bacteria</taxon>
        <taxon>Pseudomonadati</taxon>
        <taxon>Pseudomonadota</taxon>
        <taxon>Gammaproteobacteria</taxon>
        <taxon>Thiotrichales</taxon>
        <taxon>Piscirickettsiaceae</taxon>
        <taxon>Piscirickettsia</taxon>
    </lineage>
</organism>
<accession>A0A9Q5VB53</accession>
<dbReference type="Proteomes" id="UP000422232">
    <property type="component" value="Chromosome"/>
</dbReference>
<sequence length="320" mass="34819">MKTVFLDQGSVRPRDLDWSKLNDSIGGQFVSYDHTSAELTVERAQGAEILITNKVILGTDEFKCLPQLKLICVAATGVNNIDLVAAKAAGIAVTNVPAYSTESVVLYTLSLMLSLYSASGRYHKKVMAGAWSSSLHFCLSDFCFSELAHKTLVIFGYGDIGRRVAEVARALLMNVVIAERPGQPVRQGRVRFEEALKLADILSLHCPLTAETKNLITAKEFALMKASSYLINVARGGIVNEVDLAEALIDQKIAGAAIDVLSIEPPPEHHPLVLAAQQLDNLIITPHVAWASMDARQRLIDEIALNIDAFRQGQSRNVVA</sequence>
<evidence type="ECO:0000313" key="6">
    <source>
        <dbReference type="Proteomes" id="UP000422232"/>
    </source>
</evidence>
<dbReference type="InterPro" id="IPR036291">
    <property type="entry name" value="NAD(P)-bd_dom_sf"/>
</dbReference>
<dbReference type="SMART" id="SM00997">
    <property type="entry name" value="AdoHcyase_NAD"/>
    <property type="match status" value="1"/>
</dbReference>
<dbReference type="EMBL" id="CP038908">
    <property type="protein sequence ID" value="QGO07392.1"/>
    <property type="molecule type" value="Genomic_DNA"/>
</dbReference>
<dbReference type="InterPro" id="IPR006140">
    <property type="entry name" value="D-isomer_DH_NAD-bd"/>
</dbReference>
<dbReference type="InterPro" id="IPR050418">
    <property type="entry name" value="D-iso_2-hydroxyacid_DH_PdxB"/>
</dbReference>
<evidence type="ECO:0000256" key="1">
    <source>
        <dbReference type="ARBA" id="ARBA00005854"/>
    </source>
</evidence>
<dbReference type="SUPFAM" id="SSF51735">
    <property type="entry name" value="NAD(P)-binding Rossmann-fold domains"/>
    <property type="match status" value="1"/>
</dbReference>
<comment type="similarity">
    <text evidence="1 4">Belongs to the D-isomer specific 2-hydroxyacid dehydrogenase family.</text>
</comment>
<reference evidence="5 6" key="1">
    <citation type="submission" date="2019-04" db="EMBL/GenBank/DDBJ databases">
        <title>Complete genome sequencing of Piscirickettsia salmonis strain Psal-009.</title>
        <authorList>
            <person name="Schober I."/>
            <person name="Bunk B."/>
            <person name="Sproer C."/>
            <person name="Carril G.P."/>
            <person name="Riedel T."/>
            <person name="Flores-Herrera P.A."/>
            <person name="Nourdin-Galindo G."/>
            <person name="Marshall S.H."/>
            <person name="Overmann J."/>
        </authorList>
    </citation>
    <scope>NUCLEOTIDE SEQUENCE [LARGE SCALE GENOMIC DNA]</scope>
    <source>
        <strain evidence="5 6">Psal-009</strain>
    </source>
</reference>
<protein>
    <submittedName>
        <fullName evidence="5">2-hydroxyacid dehydrogenase</fullName>
        <ecNumber evidence="5">1.-.-.-</ecNumber>
    </submittedName>
</protein>
<evidence type="ECO:0000256" key="2">
    <source>
        <dbReference type="ARBA" id="ARBA00023002"/>
    </source>
</evidence>
<dbReference type="PROSITE" id="PS00671">
    <property type="entry name" value="D_2_HYDROXYACID_DH_3"/>
    <property type="match status" value="1"/>
</dbReference>
<proteinExistence type="inferred from homology"/>
<gene>
    <name evidence="5" type="ORF">Psal009_03344</name>
</gene>
<name>A0A9Q5VB53_PISSA</name>
<keyword evidence="3" id="KW-0520">NAD</keyword>
<evidence type="ECO:0000256" key="4">
    <source>
        <dbReference type="RuleBase" id="RU003719"/>
    </source>
</evidence>
<dbReference type="SUPFAM" id="SSF52283">
    <property type="entry name" value="Formate/glycerate dehydrogenase catalytic domain-like"/>
    <property type="match status" value="1"/>
</dbReference>
<dbReference type="PANTHER" id="PTHR43761:SF1">
    <property type="entry name" value="D-ISOMER SPECIFIC 2-HYDROXYACID DEHYDROGENASE CATALYTIC DOMAIN-CONTAINING PROTEIN-RELATED"/>
    <property type="match status" value="1"/>
</dbReference>
<dbReference type="Pfam" id="PF00389">
    <property type="entry name" value="2-Hacid_dh"/>
    <property type="match status" value="1"/>
</dbReference>
<dbReference type="InterPro" id="IPR029753">
    <property type="entry name" value="D-isomer_DH_CS"/>
</dbReference>
<dbReference type="EC" id="1.-.-.-" evidence="5"/>
<dbReference type="InterPro" id="IPR015878">
    <property type="entry name" value="Ado_hCys_hydrolase_NAD-bd"/>
</dbReference>
<keyword evidence="6" id="KW-1185">Reference proteome</keyword>
<dbReference type="CDD" id="cd12162">
    <property type="entry name" value="2-Hacid_dh_4"/>
    <property type="match status" value="1"/>
</dbReference>
<dbReference type="InterPro" id="IPR006139">
    <property type="entry name" value="D-isomer_2_OHA_DH_cat_dom"/>
</dbReference>
<evidence type="ECO:0000313" key="5">
    <source>
        <dbReference type="EMBL" id="QGO07392.1"/>
    </source>
</evidence>